<organism evidence="1 2">
    <name type="scientific">Mobiluncus curtisii ATCC 51333</name>
    <dbReference type="NCBI Taxonomy" id="887326"/>
    <lineage>
        <taxon>Bacteria</taxon>
        <taxon>Bacillati</taxon>
        <taxon>Actinomycetota</taxon>
        <taxon>Actinomycetes</taxon>
        <taxon>Actinomycetales</taxon>
        <taxon>Actinomycetaceae</taxon>
        <taxon>Mobiluncus</taxon>
    </lineage>
</organism>
<protein>
    <submittedName>
        <fullName evidence="1">Uncharacterized protein</fullName>
    </submittedName>
</protein>
<name>E6M106_9ACTO</name>
<dbReference type="HOGENOM" id="CLU_2288334_0_0_11"/>
<gene>
    <name evidence="1" type="ORF">HMPREF0388_1739</name>
</gene>
<accession>E6M106</accession>
<comment type="caution">
    <text evidence="1">The sequence shown here is derived from an EMBL/GenBank/DDBJ whole genome shotgun (WGS) entry which is preliminary data.</text>
</comment>
<dbReference type="EMBL" id="AEPY01000011">
    <property type="protein sequence ID" value="EFU79636.1"/>
    <property type="molecule type" value="Genomic_DNA"/>
</dbReference>
<proteinExistence type="predicted"/>
<reference evidence="1 2" key="1">
    <citation type="submission" date="2010-12" db="EMBL/GenBank/DDBJ databases">
        <authorList>
            <person name="Muzny D."/>
            <person name="Qin X."/>
            <person name="Deng J."/>
            <person name="Jiang H."/>
            <person name="Liu Y."/>
            <person name="Qu J."/>
            <person name="Song X.-Z."/>
            <person name="Zhang L."/>
            <person name="Thornton R."/>
            <person name="Coyle M."/>
            <person name="Francisco L."/>
            <person name="Jackson L."/>
            <person name="Javaid M."/>
            <person name="Korchina V."/>
            <person name="Kovar C."/>
            <person name="Mata R."/>
            <person name="Mathew T."/>
            <person name="Ngo R."/>
            <person name="Nguyen L."/>
            <person name="Nguyen N."/>
            <person name="Okwuonu G."/>
            <person name="Ongeri F."/>
            <person name="Pham C."/>
            <person name="Simmons D."/>
            <person name="Wilczek-Boney K."/>
            <person name="Hale W."/>
            <person name="Jakkamsetti A."/>
            <person name="Pham P."/>
            <person name="Ruth R."/>
            <person name="San Lucas F."/>
            <person name="Warren J."/>
            <person name="Zhang J."/>
            <person name="Zhao Z."/>
            <person name="Zhou C."/>
            <person name="Zhu D."/>
            <person name="Lee S."/>
            <person name="Bess C."/>
            <person name="Blankenburg K."/>
            <person name="Forbes L."/>
            <person name="Fu Q."/>
            <person name="Gubbala S."/>
            <person name="Hirani K."/>
            <person name="Jayaseelan J.C."/>
            <person name="Lara F."/>
            <person name="Munidasa M."/>
            <person name="Palculict T."/>
            <person name="Patil S."/>
            <person name="Pu L.-L."/>
            <person name="Saada N."/>
            <person name="Tang L."/>
            <person name="Weissenberger G."/>
            <person name="Zhu Y."/>
            <person name="Hemphill L."/>
            <person name="Shang Y."/>
            <person name="Youmans B."/>
            <person name="Ayvaz T."/>
            <person name="Ross M."/>
            <person name="Santibanez J."/>
            <person name="Aqrawi P."/>
            <person name="Gross S."/>
            <person name="Joshi V."/>
            <person name="Fowler G."/>
            <person name="Nazareth L."/>
            <person name="Reid J."/>
            <person name="Worley K."/>
            <person name="Petrosino J."/>
            <person name="Highlander S."/>
            <person name="Gibbs R."/>
        </authorList>
    </citation>
    <scope>NUCLEOTIDE SEQUENCE [LARGE SCALE GENOMIC DNA]</scope>
    <source>
        <strain evidence="1 2">ATCC 51333</strain>
    </source>
</reference>
<evidence type="ECO:0000313" key="1">
    <source>
        <dbReference type="EMBL" id="EFU79636.1"/>
    </source>
</evidence>
<dbReference type="RefSeq" id="WP_004010114.1">
    <property type="nucleotide sequence ID" value="NZ_GL622340.1"/>
</dbReference>
<dbReference type="Proteomes" id="UP000005573">
    <property type="component" value="Unassembled WGS sequence"/>
</dbReference>
<evidence type="ECO:0000313" key="2">
    <source>
        <dbReference type="Proteomes" id="UP000005573"/>
    </source>
</evidence>
<sequence>MTETKKHNLLVTSCPCESWCSLDGVEFPDAEVYIEMTKTGTFATIRVPVELVADIKPDMVEVKHRDPVDALALEQEILENPGTGRAWIVKAVLEKLGIEAK</sequence>
<dbReference type="AlphaFoldDB" id="E6M106"/>